<gene>
    <name evidence="1" type="ORF">NCTC12195_01581</name>
</gene>
<evidence type="ECO:0000313" key="1">
    <source>
        <dbReference type="EMBL" id="SUM32141.1"/>
    </source>
</evidence>
<evidence type="ECO:0000313" key="2">
    <source>
        <dbReference type="Proteomes" id="UP000255277"/>
    </source>
</evidence>
<protein>
    <submittedName>
        <fullName evidence="1">PhiSLT orf2067-like protein (Fragment 2)</fullName>
    </submittedName>
</protein>
<organism evidence="1 2">
    <name type="scientific">Staphylococcus gallinarum</name>
    <dbReference type="NCBI Taxonomy" id="1293"/>
    <lineage>
        <taxon>Bacteria</taxon>
        <taxon>Bacillati</taxon>
        <taxon>Bacillota</taxon>
        <taxon>Bacilli</taxon>
        <taxon>Bacillales</taxon>
        <taxon>Staphylococcaceae</taxon>
        <taxon>Staphylococcus</taxon>
    </lineage>
</organism>
<sequence length="130" mass="14735">MVKGAYSKLKTLFIDKVKSMFDEFGGDGDGGYIKYLDNITTPYSPNGPPPGYAFNWAHPGIDLPYHHEPVQSTVSGKAYRKYMPNGFGNYVLVKSGNLEVFLRSLIKILNKKRSIRTTGYKTCDIWWCIE</sequence>
<accession>A0A380FFD3</accession>
<dbReference type="Proteomes" id="UP000255277">
    <property type="component" value="Unassembled WGS sequence"/>
</dbReference>
<dbReference type="EMBL" id="UHDK01000001">
    <property type="protein sequence ID" value="SUM32141.1"/>
    <property type="molecule type" value="Genomic_DNA"/>
</dbReference>
<name>A0A380FFD3_STAGA</name>
<dbReference type="AlphaFoldDB" id="A0A380FFD3"/>
<proteinExistence type="predicted"/>
<reference evidence="1 2" key="1">
    <citation type="submission" date="2018-06" db="EMBL/GenBank/DDBJ databases">
        <authorList>
            <consortium name="Pathogen Informatics"/>
            <person name="Doyle S."/>
        </authorList>
    </citation>
    <scope>NUCLEOTIDE SEQUENCE [LARGE SCALE GENOMIC DNA]</scope>
    <source>
        <strain evidence="1 2">NCTC12195</strain>
    </source>
</reference>